<proteinExistence type="predicted"/>
<sequence length="364" mass="40694">TEFNISCRYAGVFHVEKNRRYNLTRSEAVELCRALNSTLPTMEQMKKAHELGFETCRYGYIEDKIVIPRIKPYFLCAANNTGIYILTSNITDRYDTYCYNASETRDMACEPITKLNDSWHDNQSRIVIDNADGSRYADGVKQPDPTPVTDDNHVGSGSTHDGDTTNPTIIRIHTSGAPYYEDITPDALSTDYSSVSGRKEYHSTSTRLGSEDKYPINTSRDYVIPENENESYTGFITNKHGGRRANPSGQVTSPKIDSQPRSAQVPEWLIIVASLLALTLILAVCIAVNSRRRCGQKKKLVINNDKGSVSDKKMGGLNGEASKSQEMVHLVHKEQPDNRTGPCDEFLTTDETQNQQEANMKTGM</sequence>
<dbReference type="PANTHER" id="PTHR10225:SF6">
    <property type="entry name" value="CD44 ANTIGEN"/>
    <property type="match status" value="1"/>
</dbReference>
<dbReference type="CDD" id="cd03516">
    <property type="entry name" value="Link_domain_CD44_like"/>
    <property type="match status" value="1"/>
</dbReference>
<feature type="region of interest" description="Disordered" evidence="25">
    <location>
        <begin position="130"/>
        <end position="170"/>
    </location>
</feature>
<evidence type="ECO:0000256" key="11">
    <source>
        <dbReference type="ARBA" id="ARBA00022974"/>
    </source>
</evidence>
<feature type="compositionally biased region" description="Polar residues" evidence="25">
    <location>
        <begin position="247"/>
        <end position="259"/>
    </location>
</feature>
<evidence type="ECO:0000256" key="26">
    <source>
        <dbReference type="SAM" id="Phobius"/>
    </source>
</evidence>
<dbReference type="InterPro" id="IPR000538">
    <property type="entry name" value="Link_dom"/>
</dbReference>
<evidence type="ECO:0000256" key="19">
    <source>
        <dbReference type="ARBA" id="ARBA00029928"/>
    </source>
</evidence>
<dbReference type="GO" id="GO:0042981">
    <property type="term" value="P:regulation of apoptotic process"/>
    <property type="evidence" value="ECO:0007669"/>
    <property type="project" value="UniProtKB-ARBA"/>
</dbReference>
<feature type="compositionally biased region" description="Polar residues" evidence="25">
    <location>
        <begin position="155"/>
        <end position="168"/>
    </location>
</feature>
<dbReference type="Proteomes" id="UP000031443">
    <property type="component" value="Unassembled WGS sequence"/>
</dbReference>
<dbReference type="PANTHER" id="PTHR10225">
    <property type="entry name" value="HYALURONAN RECEPTOR"/>
    <property type="match status" value="1"/>
</dbReference>
<evidence type="ECO:0000256" key="7">
    <source>
        <dbReference type="ARBA" id="ARBA00022553"/>
    </source>
</evidence>
<dbReference type="SMART" id="SM00445">
    <property type="entry name" value="LINK"/>
    <property type="match status" value="1"/>
</dbReference>
<evidence type="ECO:0000256" key="14">
    <source>
        <dbReference type="ARBA" id="ARBA00023157"/>
    </source>
</evidence>
<dbReference type="GO" id="GO:0005576">
    <property type="term" value="C:extracellular region"/>
    <property type="evidence" value="ECO:0007669"/>
    <property type="project" value="UniProtKB-SubCell"/>
</dbReference>
<keyword evidence="11" id="KW-0654">Proteoglycan</keyword>
<feature type="transmembrane region" description="Helical" evidence="26">
    <location>
        <begin position="268"/>
        <end position="289"/>
    </location>
</feature>
<dbReference type="GO" id="GO:0007155">
    <property type="term" value="P:cell adhesion"/>
    <property type="evidence" value="ECO:0007669"/>
    <property type="project" value="UniProtKB-KW"/>
</dbReference>
<evidence type="ECO:0000256" key="15">
    <source>
        <dbReference type="ARBA" id="ARBA00023170"/>
    </source>
</evidence>
<dbReference type="GO" id="GO:0048731">
    <property type="term" value="P:system development"/>
    <property type="evidence" value="ECO:0007669"/>
    <property type="project" value="UniProtKB-ARBA"/>
</dbReference>
<evidence type="ECO:0000256" key="21">
    <source>
        <dbReference type="ARBA" id="ARBA00031823"/>
    </source>
</evidence>
<evidence type="ECO:0000256" key="22">
    <source>
        <dbReference type="ARBA" id="ARBA00032514"/>
    </source>
</evidence>
<feature type="region of interest" description="Disordered" evidence="25">
    <location>
        <begin position="236"/>
        <end position="259"/>
    </location>
</feature>
<dbReference type="Pfam" id="PF00193">
    <property type="entry name" value="Xlink"/>
    <property type="match status" value="1"/>
</dbReference>
<dbReference type="GO" id="GO:0005902">
    <property type="term" value="C:microvillus"/>
    <property type="evidence" value="ECO:0007669"/>
    <property type="project" value="UniProtKB-SubCell"/>
</dbReference>
<evidence type="ECO:0000256" key="4">
    <source>
        <dbReference type="ARBA" id="ARBA00020474"/>
    </source>
</evidence>
<comment type="caution">
    <text evidence="24">Lacks conserved residue(s) required for the propagation of feature annotation.</text>
</comment>
<evidence type="ECO:0000256" key="3">
    <source>
        <dbReference type="ARBA" id="ARBA00004613"/>
    </source>
</evidence>
<keyword evidence="7" id="KW-0597">Phosphoprotein</keyword>
<evidence type="ECO:0000313" key="29">
    <source>
        <dbReference type="Proteomes" id="UP000031443"/>
    </source>
</evidence>
<evidence type="ECO:0000256" key="24">
    <source>
        <dbReference type="PROSITE-ProRule" id="PRU00323"/>
    </source>
</evidence>
<evidence type="ECO:0000259" key="27">
    <source>
        <dbReference type="PROSITE" id="PS50963"/>
    </source>
</evidence>
<evidence type="ECO:0000256" key="13">
    <source>
        <dbReference type="ARBA" id="ARBA00023136"/>
    </source>
</evidence>
<dbReference type="eggNOG" id="ENOG502RX7Q">
    <property type="taxonomic scope" value="Eukaryota"/>
</dbReference>
<dbReference type="GO" id="GO:0016323">
    <property type="term" value="C:basolateral plasma membrane"/>
    <property type="evidence" value="ECO:0007669"/>
    <property type="project" value="TreeGrafter"/>
</dbReference>
<dbReference type="InterPro" id="IPR016187">
    <property type="entry name" value="CTDL_fold"/>
</dbReference>
<dbReference type="PRINTS" id="PR00658">
    <property type="entry name" value="CD44"/>
</dbReference>
<keyword evidence="29" id="KW-1185">Reference proteome</keyword>
<dbReference type="EMBL" id="KB514697">
    <property type="protein sequence ID" value="EMP40071.1"/>
    <property type="molecule type" value="Genomic_DNA"/>
</dbReference>
<evidence type="ECO:0000256" key="5">
    <source>
        <dbReference type="ARBA" id="ARBA00022475"/>
    </source>
</evidence>
<keyword evidence="5" id="KW-1003">Cell membrane</keyword>
<dbReference type="GO" id="GO:0035692">
    <property type="term" value="C:macrophage migration inhibitory factor receptor complex"/>
    <property type="evidence" value="ECO:0007669"/>
    <property type="project" value="TreeGrafter"/>
</dbReference>
<dbReference type="PROSITE" id="PS50963">
    <property type="entry name" value="LINK_2"/>
    <property type="match status" value="1"/>
</dbReference>
<feature type="non-terminal residue" evidence="28">
    <location>
        <position position="1"/>
    </location>
</feature>
<dbReference type="FunFam" id="3.10.100.10:FF:000004">
    <property type="entry name" value="CD44 antigen isoform X2"/>
    <property type="match status" value="1"/>
</dbReference>
<dbReference type="GO" id="GO:0070374">
    <property type="term" value="P:positive regulation of ERK1 and ERK2 cascade"/>
    <property type="evidence" value="ECO:0007669"/>
    <property type="project" value="TreeGrafter"/>
</dbReference>
<feature type="domain" description="Link" evidence="27">
    <location>
        <begin position="11"/>
        <end position="100"/>
    </location>
</feature>
<dbReference type="Gene3D" id="3.10.100.10">
    <property type="entry name" value="Mannose-Binding Protein A, subunit A"/>
    <property type="match status" value="1"/>
</dbReference>
<keyword evidence="6" id="KW-0964">Secreted</keyword>
<keyword evidence="13 26" id="KW-0472">Membrane</keyword>
<dbReference type="PRINTS" id="PR01265">
    <property type="entry name" value="LINKMODULE"/>
</dbReference>
<name>M7BQ66_CHEMY</name>
<evidence type="ECO:0000313" key="28">
    <source>
        <dbReference type="EMBL" id="EMP40071.1"/>
    </source>
</evidence>
<evidence type="ECO:0000256" key="1">
    <source>
        <dbReference type="ARBA" id="ARBA00004105"/>
    </source>
</evidence>
<dbReference type="InterPro" id="IPR016186">
    <property type="entry name" value="C-type_lectin-like/link_sf"/>
</dbReference>
<dbReference type="GO" id="GO:0009653">
    <property type="term" value="P:anatomical structure morphogenesis"/>
    <property type="evidence" value="ECO:0007669"/>
    <property type="project" value="UniProtKB-ARBA"/>
</dbReference>
<organism evidence="28 29">
    <name type="scientific">Chelonia mydas</name>
    <name type="common">Green sea-turtle</name>
    <name type="synonym">Chelonia agassizi</name>
    <dbReference type="NCBI Taxonomy" id="8469"/>
    <lineage>
        <taxon>Eukaryota</taxon>
        <taxon>Metazoa</taxon>
        <taxon>Chordata</taxon>
        <taxon>Craniata</taxon>
        <taxon>Vertebrata</taxon>
        <taxon>Euteleostomi</taxon>
        <taxon>Archelosauria</taxon>
        <taxon>Testudinata</taxon>
        <taxon>Testudines</taxon>
        <taxon>Cryptodira</taxon>
        <taxon>Durocryptodira</taxon>
        <taxon>Americhelydia</taxon>
        <taxon>Chelonioidea</taxon>
        <taxon>Cheloniidae</taxon>
        <taxon>Chelonia</taxon>
    </lineage>
</organism>
<keyword evidence="12 26" id="KW-1133">Transmembrane helix</keyword>
<evidence type="ECO:0000256" key="23">
    <source>
        <dbReference type="ARBA" id="ARBA00032917"/>
    </source>
</evidence>
<evidence type="ECO:0000256" key="18">
    <source>
        <dbReference type="ARBA" id="ARBA00029917"/>
    </source>
</evidence>
<feature type="region of interest" description="Disordered" evidence="25">
    <location>
        <begin position="191"/>
        <end position="213"/>
    </location>
</feature>
<evidence type="ECO:0000256" key="16">
    <source>
        <dbReference type="ARBA" id="ARBA00023180"/>
    </source>
</evidence>
<keyword evidence="8 26" id="KW-0812">Transmembrane</keyword>
<dbReference type="GO" id="GO:0006954">
    <property type="term" value="P:inflammatory response"/>
    <property type="evidence" value="ECO:0007669"/>
    <property type="project" value="TreeGrafter"/>
</dbReference>
<dbReference type="InterPro" id="IPR043210">
    <property type="entry name" value="CD44_antigen-like"/>
</dbReference>
<evidence type="ECO:0000256" key="20">
    <source>
        <dbReference type="ARBA" id="ARBA00031179"/>
    </source>
</evidence>
<dbReference type="GO" id="GO:0004896">
    <property type="term" value="F:cytokine receptor activity"/>
    <property type="evidence" value="ECO:0007669"/>
    <property type="project" value="TreeGrafter"/>
</dbReference>
<dbReference type="GO" id="GO:0009986">
    <property type="term" value="C:cell surface"/>
    <property type="evidence" value="ECO:0007669"/>
    <property type="project" value="UniProtKB-ARBA"/>
</dbReference>
<dbReference type="PROSITE" id="PS01241">
    <property type="entry name" value="LINK_1"/>
    <property type="match status" value="1"/>
</dbReference>
<dbReference type="InterPro" id="IPR001231">
    <property type="entry name" value="CD44_antigen"/>
</dbReference>
<dbReference type="STRING" id="8469.M7BQ66"/>
<gene>
    <name evidence="28" type="ORF">UY3_02702</name>
</gene>
<evidence type="ECO:0000256" key="9">
    <source>
        <dbReference type="ARBA" id="ARBA00022729"/>
    </source>
</evidence>
<accession>M7BQ66</accession>
<reference evidence="29" key="1">
    <citation type="journal article" date="2013" name="Nat. Genet.">
        <title>The draft genomes of soft-shell turtle and green sea turtle yield insights into the development and evolution of the turtle-specific body plan.</title>
        <authorList>
            <person name="Wang Z."/>
            <person name="Pascual-Anaya J."/>
            <person name="Zadissa A."/>
            <person name="Li W."/>
            <person name="Niimura Y."/>
            <person name="Huang Z."/>
            <person name="Li C."/>
            <person name="White S."/>
            <person name="Xiong Z."/>
            <person name="Fang D."/>
            <person name="Wang B."/>
            <person name="Ming Y."/>
            <person name="Chen Y."/>
            <person name="Zheng Y."/>
            <person name="Kuraku S."/>
            <person name="Pignatelli M."/>
            <person name="Herrero J."/>
            <person name="Beal K."/>
            <person name="Nozawa M."/>
            <person name="Li Q."/>
            <person name="Wang J."/>
            <person name="Zhang H."/>
            <person name="Yu L."/>
            <person name="Shigenobu S."/>
            <person name="Wang J."/>
            <person name="Liu J."/>
            <person name="Flicek P."/>
            <person name="Searle S."/>
            <person name="Wang J."/>
            <person name="Kuratani S."/>
            <person name="Yin Y."/>
            <person name="Aken B."/>
            <person name="Zhang G."/>
            <person name="Irie N."/>
        </authorList>
    </citation>
    <scope>NUCLEOTIDE SEQUENCE [LARGE SCALE GENOMIC DNA]</scope>
</reference>
<evidence type="ECO:0000256" key="25">
    <source>
        <dbReference type="SAM" id="MobiDB-lite"/>
    </source>
</evidence>
<evidence type="ECO:0000256" key="12">
    <source>
        <dbReference type="ARBA" id="ARBA00022989"/>
    </source>
</evidence>
<evidence type="ECO:0000256" key="10">
    <source>
        <dbReference type="ARBA" id="ARBA00022889"/>
    </source>
</evidence>
<dbReference type="SUPFAM" id="SSF56436">
    <property type="entry name" value="C-type lectin-like"/>
    <property type="match status" value="1"/>
</dbReference>
<comment type="subcellular location">
    <subcellularLocation>
        <location evidence="2">Cell membrane</location>
        <topology evidence="2">Single-pass type I membrane protein</topology>
    </subcellularLocation>
    <subcellularLocation>
        <location evidence="1">Cell projection</location>
        <location evidence="1">Microvillus</location>
    </subcellularLocation>
    <subcellularLocation>
        <location evidence="3">Secreted</location>
    </subcellularLocation>
</comment>
<evidence type="ECO:0000256" key="8">
    <source>
        <dbReference type="ARBA" id="ARBA00022692"/>
    </source>
</evidence>
<protein>
    <recommendedName>
        <fullName evidence="4">CD44 antigen</fullName>
    </recommendedName>
    <alternativeName>
        <fullName evidence="22">GP90 lymphocyte homing/adhesion receptor</fullName>
    </alternativeName>
    <alternativeName>
        <fullName evidence="21">HUTCH-I</fullName>
    </alternativeName>
    <alternativeName>
        <fullName evidence="23">Hermes antigen</fullName>
    </alternativeName>
    <alternativeName>
        <fullName evidence="20">Hyaluronate receptor</fullName>
    </alternativeName>
    <alternativeName>
        <fullName evidence="18">Phagocytic glycoprotein 1</fullName>
    </alternativeName>
    <alternativeName>
        <fullName evidence="19">Phagocytic glycoprotein I</fullName>
    </alternativeName>
</protein>
<keyword evidence="17" id="KW-0966">Cell projection</keyword>
<keyword evidence="15" id="KW-0675">Receptor</keyword>
<evidence type="ECO:0000256" key="17">
    <source>
        <dbReference type="ARBA" id="ARBA00023273"/>
    </source>
</evidence>
<keyword evidence="14" id="KW-1015">Disulfide bond</keyword>
<evidence type="ECO:0000256" key="6">
    <source>
        <dbReference type="ARBA" id="ARBA00022525"/>
    </source>
</evidence>
<dbReference type="AlphaFoldDB" id="M7BQ66"/>
<evidence type="ECO:0000256" key="2">
    <source>
        <dbReference type="ARBA" id="ARBA00004251"/>
    </source>
</evidence>
<dbReference type="GO" id="GO:0005540">
    <property type="term" value="F:hyaluronic acid binding"/>
    <property type="evidence" value="ECO:0007669"/>
    <property type="project" value="InterPro"/>
</dbReference>
<keyword evidence="10" id="KW-0130">Cell adhesion</keyword>
<feature type="non-terminal residue" evidence="28">
    <location>
        <position position="364"/>
    </location>
</feature>
<keyword evidence="9" id="KW-0732">Signal</keyword>
<keyword evidence="16" id="KW-0325">Glycoprotein</keyword>